<dbReference type="Proteomes" id="UP001433071">
    <property type="component" value="Unassembled WGS sequence"/>
</dbReference>
<evidence type="ECO:0000313" key="2">
    <source>
        <dbReference type="Proteomes" id="UP001433071"/>
    </source>
</evidence>
<name>A0ABV1YWW4_9HYPH</name>
<evidence type="ECO:0000313" key="1">
    <source>
        <dbReference type="EMBL" id="MER9404240.1"/>
    </source>
</evidence>
<dbReference type="RefSeq" id="WP_352557307.1">
    <property type="nucleotide sequence ID" value="NZ_JAMYQB010000005.1"/>
</dbReference>
<sequence length="65" mass="7535">MPSKYQSEEIWRKALATQRAYLRVLESSENRPYAAKSIAKTLNRIERITADGLAEWQENDPANRV</sequence>
<reference evidence="1 2" key="1">
    <citation type="journal article" date="2024" name="Proc. Natl. Acad. Sci. U.S.A.">
        <title>The evolutionary genomics of adaptation to stress in wild rhizobium bacteria.</title>
        <authorList>
            <person name="Kehlet-Delgado H."/>
            <person name="Montoya A.P."/>
            <person name="Jensen K.T."/>
            <person name="Wendlandt C.E."/>
            <person name="Dexheimer C."/>
            <person name="Roberts M."/>
            <person name="Torres Martinez L."/>
            <person name="Friesen M.L."/>
            <person name="Griffitts J.S."/>
            <person name="Porter S.S."/>
        </authorList>
    </citation>
    <scope>NUCLEOTIDE SEQUENCE [LARGE SCALE GENOMIC DNA]</scope>
    <source>
        <strain evidence="1 2">M0641</strain>
    </source>
</reference>
<keyword evidence="2" id="KW-1185">Reference proteome</keyword>
<protein>
    <submittedName>
        <fullName evidence="1">Uncharacterized protein</fullName>
    </submittedName>
</protein>
<dbReference type="EMBL" id="JAMYQB010000005">
    <property type="protein sequence ID" value="MER9404240.1"/>
    <property type="molecule type" value="Genomic_DNA"/>
</dbReference>
<comment type="caution">
    <text evidence="1">The sequence shown here is derived from an EMBL/GenBank/DDBJ whole genome shotgun (WGS) entry which is preliminary data.</text>
</comment>
<gene>
    <name evidence="1" type="ORF">NKI36_09265</name>
</gene>
<accession>A0ABV1YWW4</accession>
<proteinExistence type="predicted"/>
<organism evidence="1 2">
    <name type="scientific">Mesorhizobium caraganae</name>
    <dbReference type="NCBI Taxonomy" id="483206"/>
    <lineage>
        <taxon>Bacteria</taxon>
        <taxon>Pseudomonadati</taxon>
        <taxon>Pseudomonadota</taxon>
        <taxon>Alphaproteobacteria</taxon>
        <taxon>Hyphomicrobiales</taxon>
        <taxon>Phyllobacteriaceae</taxon>
        <taxon>Mesorhizobium</taxon>
    </lineage>
</organism>